<comment type="caution">
    <text evidence="1">The sequence shown here is derived from an EMBL/GenBank/DDBJ whole genome shotgun (WGS) entry which is preliminary data.</text>
</comment>
<accession>L9YBF3</accession>
<dbReference type="AlphaFoldDB" id="L9YBF3"/>
<gene>
    <name evidence="1" type="ORF">C489_01346</name>
</gene>
<reference evidence="1 2" key="1">
    <citation type="journal article" date="2014" name="PLoS Genet.">
        <title>Phylogenetically driven sequencing of extremely halophilic archaea reveals strategies for static and dynamic osmo-response.</title>
        <authorList>
            <person name="Becker E.A."/>
            <person name="Seitzer P.M."/>
            <person name="Tritt A."/>
            <person name="Larsen D."/>
            <person name="Krusor M."/>
            <person name="Yao A.I."/>
            <person name="Wu D."/>
            <person name="Madern D."/>
            <person name="Eisen J.A."/>
            <person name="Darling A.E."/>
            <person name="Facciotti M.T."/>
        </authorList>
    </citation>
    <scope>NUCLEOTIDE SEQUENCE [LARGE SCALE GENOMIC DNA]</scope>
    <source>
        <strain evidence="1 2">JCM 10478</strain>
    </source>
</reference>
<dbReference type="Proteomes" id="UP000011632">
    <property type="component" value="Unassembled WGS sequence"/>
</dbReference>
<dbReference type="OrthoDB" id="248618at2157"/>
<dbReference type="EMBL" id="AOID01000005">
    <property type="protein sequence ID" value="ELY70961.1"/>
    <property type="molecule type" value="Genomic_DNA"/>
</dbReference>
<organism evidence="1 2">
    <name type="scientific">Natrinema versiforme JCM 10478</name>
    <dbReference type="NCBI Taxonomy" id="1227496"/>
    <lineage>
        <taxon>Archaea</taxon>
        <taxon>Methanobacteriati</taxon>
        <taxon>Methanobacteriota</taxon>
        <taxon>Stenosarchaea group</taxon>
        <taxon>Halobacteria</taxon>
        <taxon>Halobacteriales</taxon>
        <taxon>Natrialbaceae</taxon>
        <taxon>Natrinema</taxon>
    </lineage>
</organism>
<name>L9YBF3_9EURY</name>
<dbReference type="PATRIC" id="fig|1227496.3.peg.279"/>
<protein>
    <submittedName>
        <fullName evidence="1">Uncharacterized protein</fullName>
    </submittedName>
</protein>
<proteinExistence type="predicted"/>
<dbReference type="RefSeq" id="WP_006429296.1">
    <property type="nucleotide sequence ID" value="NZ_AOID01000005.1"/>
</dbReference>
<evidence type="ECO:0000313" key="1">
    <source>
        <dbReference type="EMBL" id="ELY70961.1"/>
    </source>
</evidence>
<evidence type="ECO:0000313" key="2">
    <source>
        <dbReference type="Proteomes" id="UP000011632"/>
    </source>
</evidence>
<sequence length="266" mass="29092">MPSERHRTHHLECEGFAAACRSLLESVLPDATTAVVWLHEDEREMEPDGDDCRRTWAAARDRFERVPVADRNDATAWRVPTTTNAGREALFDLVALTDGVAGSHFVFRLELRDGETPLLDAIPHHADAGVDATLLGDWIQPGDIVGLSGQDACLVPTETRFEWTAEDRQWAVRGGSLCVEPLDGRTMSCYGLTNVEGAKIGADGTVLALAWDPGELPDDAVGKLLSWFTDKLYNPPPAVPCETPARATAVITYLRDLLAAYDGREL</sequence>
<dbReference type="STRING" id="1227496.C489_01346"/>
<keyword evidence="2" id="KW-1185">Reference proteome</keyword>